<dbReference type="PROSITE" id="PS00092">
    <property type="entry name" value="N6_MTASE"/>
    <property type="match status" value="1"/>
</dbReference>
<keyword evidence="1" id="KW-1185">Reference proteome</keyword>
<protein>
    <submittedName>
        <fullName evidence="2 3">Methyltransferase-like protein 5</fullName>
    </submittedName>
</protein>
<dbReference type="PaxDb" id="121845-A0A1S3CU60"/>
<dbReference type="PANTHER" id="PTHR23290">
    <property type="entry name" value="RRNA N6-ADENOSINE-METHYLTRANSFERASE METTL5"/>
    <property type="match status" value="1"/>
</dbReference>
<dbReference type="OMA" id="DVVYSIH"/>
<dbReference type="RefSeq" id="XP_008467856.1">
    <property type="nucleotide sequence ID" value="XM_008469634.3"/>
</dbReference>
<dbReference type="Pfam" id="PF03602">
    <property type="entry name" value="Cons_hypoth95"/>
    <property type="match status" value="1"/>
</dbReference>
<organism evidence="1 3">
    <name type="scientific">Diaphorina citri</name>
    <name type="common">Asian citrus psyllid</name>
    <dbReference type="NCBI Taxonomy" id="121845"/>
    <lineage>
        <taxon>Eukaryota</taxon>
        <taxon>Metazoa</taxon>
        <taxon>Ecdysozoa</taxon>
        <taxon>Arthropoda</taxon>
        <taxon>Hexapoda</taxon>
        <taxon>Insecta</taxon>
        <taxon>Pterygota</taxon>
        <taxon>Neoptera</taxon>
        <taxon>Paraneoptera</taxon>
        <taxon>Hemiptera</taxon>
        <taxon>Sternorrhyncha</taxon>
        <taxon>Psylloidea</taxon>
        <taxon>Psyllidae</taxon>
        <taxon>Diaphorininae</taxon>
        <taxon>Diaphorina</taxon>
    </lineage>
</organism>
<dbReference type="RefSeq" id="XP_008467855.1">
    <property type="nucleotide sequence ID" value="XM_008469633.3"/>
</dbReference>
<name>A0A1S3CU60_DIACI</name>
<sequence length="216" mass="24658">MKLKHIEQYLQQLTFNFSNPKVHLEQYHTPPHLAATILHTIQNNYNDIDGKTVLDLGCGSGILTFGSILLGADFCFALECDKEILDIFIDNKNEFEITNCDAILFEINEKSLDSSVFKQKVDTVIMNPPFGTRNCGIDLAFVQYAADISKVVYSLHKTSTRESILKKIQAFKNVEQVDVIAEMKYDLNQSYKFHKKSLHDIEVDLLRIITSDYNNS</sequence>
<dbReference type="GO" id="GO:0008988">
    <property type="term" value="F:rRNA (adenine-N6-)-methyltransferase activity"/>
    <property type="evidence" value="ECO:0007669"/>
    <property type="project" value="TreeGrafter"/>
</dbReference>
<dbReference type="AlphaFoldDB" id="A0A1S3CU60"/>
<dbReference type="GO" id="GO:0003676">
    <property type="term" value="F:nucleic acid binding"/>
    <property type="evidence" value="ECO:0007669"/>
    <property type="project" value="InterPro"/>
</dbReference>
<dbReference type="Gene3D" id="3.40.50.150">
    <property type="entry name" value="Vaccinia Virus protein VP39"/>
    <property type="match status" value="1"/>
</dbReference>
<dbReference type="STRING" id="121845.A0A1S3CU60"/>
<dbReference type="CDD" id="cd02440">
    <property type="entry name" value="AdoMet_MTases"/>
    <property type="match status" value="1"/>
</dbReference>
<dbReference type="Proteomes" id="UP000079169">
    <property type="component" value="Unplaced"/>
</dbReference>
<dbReference type="GeneID" id="103505303"/>
<dbReference type="PRINTS" id="PR00507">
    <property type="entry name" value="N12N6MTFRASE"/>
</dbReference>
<dbReference type="PANTHER" id="PTHR23290:SF0">
    <property type="entry name" value="RRNA N6-ADENOSINE-METHYLTRANSFERASE METTL5"/>
    <property type="match status" value="1"/>
</dbReference>
<evidence type="ECO:0000313" key="1">
    <source>
        <dbReference type="Proteomes" id="UP000079169"/>
    </source>
</evidence>
<dbReference type="InterPro" id="IPR002052">
    <property type="entry name" value="DNA_methylase_N6_adenine_CS"/>
</dbReference>
<dbReference type="InterPro" id="IPR029063">
    <property type="entry name" value="SAM-dependent_MTases_sf"/>
</dbReference>
<dbReference type="InterPro" id="IPR051720">
    <property type="entry name" value="rRNA_MeTrfase/Polyamine_Synth"/>
</dbReference>
<proteinExistence type="predicted"/>
<dbReference type="KEGG" id="dci:103505303"/>
<evidence type="ECO:0000313" key="3">
    <source>
        <dbReference type="RefSeq" id="XP_008467856.1"/>
    </source>
</evidence>
<evidence type="ECO:0000313" key="2">
    <source>
        <dbReference type="RefSeq" id="XP_008467855.1"/>
    </source>
</evidence>
<accession>A0A1S3CU60</accession>
<reference evidence="2 3" key="1">
    <citation type="submission" date="2025-04" db="UniProtKB">
        <authorList>
            <consortium name="RefSeq"/>
        </authorList>
    </citation>
    <scope>IDENTIFICATION</scope>
</reference>
<gene>
    <name evidence="2 3" type="primary">LOC103505303</name>
</gene>
<dbReference type="SUPFAM" id="SSF53335">
    <property type="entry name" value="S-adenosyl-L-methionine-dependent methyltransferases"/>
    <property type="match status" value="1"/>
</dbReference>